<name>A0A1E3QZ99_9ASCO</name>
<dbReference type="Pfam" id="PF08561">
    <property type="entry name" value="Ribosomal_L37"/>
    <property type="match status" value="1"/>
</dbReference>
<comment type="similarity">
    <text evidence="6">Belongs to the mitochondrion-specific ribosomal protein mL54 family.</text>
</comment>
<keyword evidence="2" id="KW-0809">Transit peptide</keyword>
<evidence type="ECO:0000256" key="4">
    <source>
        <dbReference type="ARBA" id="ARBA00023128"/>
    </source>
</evidence>
<dbReference type="InterPro" id="IPR013870">
    <property type="entry name" value="Ribosomal_mL54"/>
</dbReference>
<dbReference type="GO" id="GO:0003735">
    <property type="term" value="F:structural constituent of ribosome"/>
    <property type="evidence" value="ECO:0007669"/>
    <property type="project" value="EnsemblFungi"/>
</dbReference>
<evidence type="ECO:0000256" key="6">
    <source>
        <dbReference type="ARBA" id="ARBA00033752"/>
    </source>
</evidence>
<dbReference type="STRING" id="984486.A0A1E3QZ99"/>
<dbReference type="GeneID" id="30145476"/>
<sequence>MSFTLRSIRAVKAVRSLSTSVASRNGAVAREVKVVSSCPAGTPLNLKFKKSGAEPAALEDAEYPEWLWTLLDKDAQRAALSASDPIKQYRKDQRARNIKKIKEQNFAAEMK</sequence>
<evidence type="ECO:0000313" key="9">
    <source>
        <dbReference type="Proteomes" id="UP000094336"/>
    </source>
</evidence>
<dbReference type="PANTHER" id="PTHR28595:SF1">
    <property type="entry name" value="LARGE RIBOSOMAL SUBUNIT PROTEIN ML54"/>
    <property type="match status" value="1"/>
</dbReference>
<dbReference type="EMBL" id="KV454426">
    <property type="protein sequence ID" value="ODQ82884.1"/>
    <property type="molecule type" value="Genomic_DNA"/>
</dbReference>
<accession>A0A1E3QZ99</accession>
<dbReference type="PANTHER" id="PTHR28595">
    <property type="entry name" value="39S RIBOSOMAL PROTEIN L54, MITOCHONDRIAL"/>
    <property type="match status" value="1"/>
</dbReference>
<gene>
    <name evidence="8" type="ORF">BABINDRAFT_159379</name>
</gene>
<dbReference type="RefSeq" id="XP_018988212.1">
    <property type="nucleotide sequence ID" value="XM_019127623.1"/>
</dbReference>
<evidence type="ECO:0000256" key="2">
    <source>
        <dbReference type="ARBA" id="ARBA00022946"/>
    </source>
</evidence>
<evidence type="ECO:0000313" key="8">
    <source>
        <dbReference type="EMBL" id="ODQ82884.1"/>
    </source>
</evidence>
<comment type="subcellular location">
    <subcellularLocation>
        <location evidence="1">Mitochondrion</location>
    </subcellularLocation>
</comment>
<dbReference type="Proteomes" id="UP000094336">
    <property type="component" value="Unassembled WGS sequence"/>
</dbReference>
<evidence type="ECO:0000256" key="1">
    <source>
        <dbReference type="ARBA" id="ARBA00004173"/>
    </source>
</evidence>
<keyword evidence="5" id="KW-0687">Ribonucleoprotein</keyword>
<evidence type="ECO:0000256" key="7">
    <source>
        <dbReference type="ARBA" id="ARBA00035179"/>
    </source>
</evidence>
<dbReference type="GO" id="GO:0005762">
    <property type="term" value="C:mitochondrial large ribosomal subunit"/>
    <property type="evidence" value="ECO:0007669"/>
    <property type="project" value="EnsemblFungi"/>
</dbReference>
<proteinExistence type="inferred from homology"/>
<reference evidence="9" key="1">
    <citation type="submission" date="2016-05" db="EMBL/GenBank/DDBJ databases">
        <title>Comparative genomics of biotechnologically important yeasts.</title>
        <authorList>
            <consortium name="DOE Joint Genome Institute"/>
            <person name="Riley R."/>
            <person name="Haridas S."/>
            <person name="Wolfe K.H."/>
            <person name="Lopes M.R."/>
            <person name="Hittinger C.T."/>
            <person name="Goker M."/>
            <person name="Salamov A."/>
            <person name="Wisecaver J."/>
            <person name="Long T.M."/>
            <person name="Aerts A.L."/>
            <person name="Barry K."/>
            <person name="Choi C."/>
            <person name="Clum A."/>
            <person name="Coughlan A.Y."/>
            <person name="Deshpande S."/>
            <person name="Douglass A.P."/>
            <person name="Hanson S.J."/>
            <person name="Klenk H.-P."/>
            <person name="Labutti K."/>
            <person name="Lapidus A."/>
            <person name="Lindquist E."/>
            <person name="Lipzen A."/>
            <person name="Meier-Kolthoff J.P."/>
            <person name="Ohm R.A."/>
            <person name="Otillar R.P."/>
            <person name="Pangilinan J."/>
            <person name="Peng Y."/>
            <person name="Rokas A."/>
            <person name="Rosa C.A."/>
            <person name="Scheuner C."/>
            <person name="Sibirny A.A."/>
            <person name="Slot J.C."/>
            <person name="Stielow J.B."/>
            <person name="Sun H."/>
            <person name="Kurtzman C.P."/>
            <person name="Blackwell M."/>
            <person name="Grigoriev I.V."/>
            <person name="Jeffries T.W."/>
        </authorList>
    </citation>
    <scope>NUCLEOTIDE SEQUENCE [LARGE SCALE GENOMIC DNA]</scope>
    <source>
        <strain evidence="9">NRRL Y-12698</strain>
    </source>
</reference>
<evidence type="ECO:0000256" key="3">
    <source>
        <dbReference type="ARBA" id="ARBA00022980"/>
    </source>
</evidence>
<dbReference type="AlphaFoldDB" id="A0A1E3QZ99"/>
<organism evidence="8 9">
    <name type="scientific">Babjeviella inositovora NRRL Y-12698</name>
    <dbReference type="NCBI Taxonomy" id="984486"/>
    <lineage>
        <taxon>Eukaryota</taxon>
        <taxon>Fungi</taxon>
        <taxon>Dikarya</taxon>
        <taxon>Ascomycota</taxon>
        <taxon>Saccharomycotina</taxon>
        <taxon>Pichiomycetes</taxon>
        <taxon>Serinales incertae sedis</taxon>
        <taxon>Babjeviella</taxon>
    </lineage>
</organism>
<keyword evidence="4" id="KW-0496">Mitochondrion</keyword>
<keyword evidence="9" id="KW-1185">Reference proteome</keyword>
<protein>
    <recommendedName>
        <fullName evidence="7">Large ribosomal subunit protein mL54</fullName>
    </recommendedName>
</protein>
<dbReference type="OrthoDB" id="10252718at2759"/>
<evidence type="ECO:0000256" key="5">
    <source>
        <dbReference type="ARBA" id="ARBA00023274"/>
    </source>
</evidence>
<keyword evidence="3" id="KW-0689">Ribosomal protein</keyword>